<dbReference type="GO" id="GO:0009116">
    <property type="term" value="P:nucleoside metabolic process"/>
    <property type="evidence" value="ECO:0007669"/>
    <property type="project" value="InterPro"/>
</dbReference>
<dbReference type="EMBL" id="JAVHJO010000019">
    <property type="protein sequence ID" value="KAK6523104.1"/>
    <property type="molecule type" value="Genomic_DNA"/>
</dbReference>
<dbReference type="Proteomes" id="UP001365542">
    <property type="component" value="Unassembled WGS sequence"/>
</dbReference>
<feature type="repeat" description="ANK" evidence="2">
    <location>
        <begin position="996"/>
        <end position="1028"/>
    </location>
</feature>
<dbReference type="SUPFAM" id="SSF48403">
    <property type="entry name" value="Ankyrin repeat"/>
    <property type="match status" value="1"/>
</dbReference>
<reference evidence="4 5" key="1">
    <citation type="submission" date="2019-10" db="EMBL/GenBank/DDBJ databases">
        <authorList>
            <person name="Palmer J.M."/>
        </authorList>
    </citation>
    <scope>NUCLEOTIDE SEQUENCE [LARGE SCALE GENOMIC DNA]</scope>
    <source>
        <strain evidence="4 5">TWF694</strain>
    </source>
</reference>
<accession>A0AAV9WRY5</accession>
<dbReference type="PROSITE" id="PS50837">
    <property type="entry name" value="NACHT"/>
    <property type="match status" value="1"/>
</dbReference>
<dbReference type="AlphaFoldDB" id="A0AAV9WRY5"/>
<gene>
    <name evidence="4" type="ORF">TWF694_006002</name>
</gene>
<keyword evidence="1" id="KW-0677">Repeat</keyword>
<evidence type="ECO:0000259" key="3">
    <source>
        <dbReference type="PROSITE" id="PS50837"/>
    </source>
</evidence>
<dbReference type="PRINTS" id="PR01415">
    <property type="entry name" value="ANKYRIN"/>
</dbReference>
<dbReference type="InterPro" id="IPR027417">
    <property type="entry name" value="P-loop_NTPase"/>
</dbReference>
<feature type="repeat" description="ANK" evidence="2">
    <location>
        <begin position="963"/>
        <end position="995"/>
    </location>
</feature>
<dbReference type="InterPro" id="IPR002110">
    <property type="entry name" value="Ankyrin_rpt"/>
</dbReference>
<comment type="caution">
    <text evidence="4">The sequence shown here is derived from an EMBL/GenBank/DDBJ whole genome shotgun (WGS) entry which is preliminary data.</text>
</comment>
<dbReference type="SMART" id="SM00248">
    <property type="entry name" value="ANK"/>
    <property type="match status" value="10"/>
</dbReference>
<dbReference type="PANTHER" id="PTHR46082:SF11">
    <property type="entry name" value="AAA+ ATPASE DOMAIN-CONTAINING PROTEIN-RELATED"/>
    <property type="match status" value="1"/>
</dbReference>
<evidence type="ECO:0000256" key="2">
    <source>
        <dbReference type="PROSITE-ProRule" id="PRU00023"/>
    </source>
</evidence>
<dbReference type="InterPro" id="IPR054471">
    <property type="entry name" value="GPIID_WHD"/>
</dbReference>
<proteinExistence type="predicted"/>
<feature type="domain" description="NACHT" evidence="3">
    <location>
        <begin position="344"/>
        <end position="489"/>
    </location>
</feature>
<feature type="repeat" description="ANK" evidence="2">
    <location>
        <begin position="1095"/>
        <end position="1122"/>
    </location>
</feature>
<keyword evidence="5" id="KW-1185">Reference proteome</keyword>
<feature type="repeat" description="ANK" evidence="2">
    <location>
        <begin position="930"/>
        <end position="962"/>
    </location>
</feature>
<dbReference type="Gene3D" id="1.25.40.20">
    <property type="entry name" value="Ankyrin repeat-containing domain"/>
    <property type="match status" value="1"/>
</dbReference>
<dbReference type="PANTHER" id="PTHR46082">
    <property type="entry name" value="ATP/GTP-BINDING PROTEIN-RELATED"/>
    <property type="match status" value="1"/>
</dbReference>
<feature type="repeat" description="ANK" evidence="2">
    <location>
        <begin position="830"/>
        <end position="862"/>
    </location>
</feature>
<dbReference type="InterPro" id="IPR053137">
    <property type="entry name" value="NLR-like"/>
</dbReference>
<dbReference type="InterPro" id="IPR035994">
    <property type="entry name" value="Nucleoside_phosphorylase_sf"/>
</dbReference>
<dbReference type="Pfam" id="PF12796">
    <property type="entry name" value="Ank_2"/>
    <property type="match status" value="3"/>
</dbReference>
<feature type="repeat" description="ANK" evidence="2">
    <location>
        <begin position="797"/>
        <end position="829"/>
    </location>
</feature>
<dbReference type="SUPFAM" id="SSF53167">
    <property type="entry name" value="Purine and uridine phosphorylases"/>
    <property type="match status" value="1"/>
</dbReference>
<evidence type="ECO:0000256" key="1">
    <source>
        <dbReference type="ARBA" id="ARBA00022737"/>
    </source>
</evidence>
<dbReference type="InterPro" id="IPR036770">
    <property type="entry name" value="Ankyrin_rpt-contain_sf"/>
</dbReference>
<dbReference type="Gene3D" id="3.40.50.300">
    <property type="entry name" value="P-loop containing nucleotide triphosphate hydrolases"/>
    <property type="match status" value="1"/>
</dbReference>
<feature type="repeat" description="ANK" evidence="2">
    <location>
        <begin position="1029"/>
        <end position="1061"/>
    </location>
</feature>
<dbReference type="Pfam" id="PF22939">
    <property type="entry name" value="WHD_GPIID"/>
    <property type="match status" value="1"/>
</dbReference>
<dbReference type="InterPro" id="IPR007111">
    <property type="entry name" value="NACHT_NTPase"/>
</dbReference>
<dbReference type="PROSITE" id="PS50297">
    <property type="entry name" value="ANK_REP_REGION"/>
    <property type="match status" value="9"/>
</dbReference>
<feature type="repeat" description="ANK" evidence="2">
    <location>
        <begin position="897"/>
        <end position="929"/>
    </location>
</feature>
<dbReference type="Gene3D" id="3.40.50.1580">
    <property type="entry name" value="Nucleoside phosphorylase domain"/>
    <property type="match status" value="1"/>
</dbReference>
<feature type="repeat" description="ANK" evidence="2">
    <location>
        <begin position="1062"/>
        <end position="1094"/>
    </location>
</feature>
<evidence type="ECO:0000313" key="4">
    <source>
        <dbReference type="EMBL" id="KAK6523104.1"/>
    </source>
</evidence>
<feature type="repeat" description="ANK" evidence="2">
    <location>
        <begin position="864"/>
        <end position="896"/>
    </location>
</feature>
<name>A0AAV9WRY5_9PEZI</name>
<dbReference type="SUPFAM" id="SSF52540">
    <property type="entry name" value="P-loop containing nucleoside triphosphate hydrolases"/>
    <property type="match status" value="1"/>
</dbReference>
<sequence>MCDPRNYTVGWICALSTEYVAAQVFLDERHDEGPAEVSPNDNNVYTLGRIGKHNIVIAALPDGEYGLSSAACVARDMLHSFPNVRIGLMVGIGGGAPSTKHDIRLGDIVVGASRDGKSSVFQYDFGKAIQGQAFRPTGFLNQSPPLLRAAVSGLMARYESDGHQIETSINSILEKKPRMRRKYAKPTTDRLYRTEFIHPEECRSCSETCDPCNLISRPRRDEYENSPMIHYGQIASANCLMKDAKIRDQLSKDVLCFEMEAAGLMNHFPCLVIRGICDYSDSHKNKEWQGYAAMAAAAYTKDLLCQIAPSRIESEKKITDVLAGTGQWLLDSPEFNAWVEGETKTLFCPGIPGAGKTILAAILIESLHSRFHDDPKIGIAYLYCNFRRQDEQKAEDLVASLLKQLAQRLSPFPECVKSLYDYHRKRSTLPHLDEVSGILQSVACLFSRVFLVIDALDECREAGSCRANFLAEIFSLQAKSRTGLLVTSRFVPEVVKIFTGSTTLEVRASKEDVQRYVSGHLGQLRPFVAKNRQLQEEIKTSVSEAVDGMFLLAQIYLSSLDDKITAAMIRKALRQLRKQTPSSSESEKLDVLNQAYTNTMDRVNEQKPGLRDLAQKVLSWITCARRPLATVELQHALAVTVGELEPGEHDPENEPQTEDMVSVCAGLVAVDEESGIIRLVHYTTQEFFERTRNIWFPNADANMAQICLTYISYDTFSSGFRPSDEEFEWMLESNALYDYAARNWGYHARAASIEAKALELEQPMLRFLKSKAKVSSCAQVINAPDSRSPSYSQYPPNDVTGIHLAVLFGLSEMIKILSKDGYPLDSKDTDGRTPLSWAAENGDEAVVKLLVERNVEIESVDSYAGQTPLSWAARYGQIAAVKLLLEAGAEIETKDKNDDTPLLWAIRSGHVAVVKFLLASGAELKVKNKIGRTPLVLSIFDEQEEMVRLLLKSGAETEVKDKDGRTALFWAVEIGKEIIVRLLLGSGAETEVKEKDGGTVLFWAVMRGKKAMVRLLLESGAEREARDKEESTPLLQAAAYGHRAMVKLLLKSGAEKEAKDIYGRTSLFWAAMRGYNDVVGLLLKSGAEAEVKDIEGRTPLFWAAVRGHKAVVETLLESGARK</sequence>
<evidence type="ECO:0000313" key="5">
    <source>
        <dbReference type="Proteomes" id="UP001365542"/>
    </source>
</evidence>
<dbReference type="Pfam" id="PF24883">
    <property type="entry name" value="NPHP3_N"/>
    <property type="match status" value="1"/>
</dbReference>
<keyword evidence="2" id="KW-0040">ANK repeat</keyword>
<protein>
    <recommendedName>
        <fullName evidence="3">NACHT domain-containing protein</fullName>
    </recommendedName>
</protein>
<dbReference type="PROSITE" id="PS50088">
    <property type="entry name" value="ANK_REPEAT"/>
    <property type="match status" value="10"/>
</dbReference>
<organism evidence="4 5">
    <name type="scientific">Orbilia ellipsospora</name>
    <dbReference type="NCBI Taxonomy" id="2528407"/>
    <lineage>
        <taxon>Eukaryota</taxon>
        <taxon>Fungi</taxon>
        <taxon>Dikarya</taxon>
        <taxon>Ascomycota</taxon>
        <taxon>Pezizomycotina</taxon>
        <taxon>Orbiliomycetes</taxon>
        <taxon>Orbiliales</taxon>
        <taxon>Orbiliaceae</taxon>
        <taxon>Orbilia</taxon>
    </lineage>
</organism>
<dbReference type="InterPro" id="IPR056884">
    <property type="entry name" value="NPHP3-like_N"/>
</dbReference>
<dbReference type="GO" id="GO:0003824">
    <property type="term" value="F:catalytic activity"/>
    <property type="evidence" value="ECO:0007669"/>
    <property type="project" value="InterPro"/>
</dbReference>
<dbReference type="Pfam" id="PF00023">
    <property type="entry name" value="Ank"/>
    <property type="match status" value="1"/>
</dbReference>